<evidence type="ECO:0000259" key="9">
    <source>
        <dbReference type="Pfam" id="PF02863"/>
    </source>
</evidence>
<evidence type="ECO:0000313" key="11">
    <source>
        <dbReference type="Proteomes" id="UP000295681"/>
    </source>
</evidence>
<comment type="function">
    <text evidence="7">Regulates arginine biosynthesis genes.</text>
</comment>
<dbReference type="UniPathway" id="UPA00068"/>
<dbReference type="InterPro" id="IPR001669">
    <property type="entry name" value="Arg_repress"/>
</dbReference>
<evidence type="ECO:0000259" key="8">
    <source>
        <dbReference type="Pfam" id="PF01316"/>
    </source>
</evidence>
<dbReference type="SUPFAM" id="SSF55252">
    <property type="entry name" value="C-terminal domain of arginine repressor"/>
    <property type="match status" value="1"/>
</dbReference>
<dbReference type="Pfam" id="PF01316">
    <property type="entry name" value="Arg_repressor"/>
    <property type="match status" value="1"/>
</dbReference>
<gene>
    <name evidence="7" type="primary">argR</name>
    <name evidence="10" type="ORF">C5L23_001481</name>
</gene>
<dbReference type="Gene3D" id="3.30.1360.40">
    <property type="match status" value="1"/>
</dbReference>
<dbReference type="GO" id="GO:0003700">
    <property type="term" value="F:DNA-binding transcription factor activity"/>
    <property type="evidence" value="ECO:0007669"/>
    <property type="project" value="UniProtKB-UniRule"/>
</dbReference>
<dbReference type="GO" id="GO:0034618">
    <property type="term" value="F:arginine binding"/>
    <property type="evidence" value="ECO:0007669"/>
    <property type="project" value="InterPro"/>
</dbReference>
<accession>A0A4R5N807</accession>
<dbReference type="Gene3D" id="1.10.10.10">
    <property type="entry name" value="Winged helix-like DNA-binding domain superfamily/Winged helix DNA-binding domain"/>
    <property type="match status" value="1"/>
</dbReference>
<dbReference type="InterPro" id="IPR036251">
    <property type="entry name" value="Arg_repress_C_sf"/>
</dbReference>
<keyword evidence="7" id="KW-0055">Arginine biosynthesis</keyword>
<dbReference type="GO" id="GO:1900079">
    <property type="term" value="P:regulation of arginine biosynthetic process"/>
    <property type="evidence" value="ECO:0007669"/>
    <property type="project" value="UniProtKB-UniRule"/>
</dbReference>
<keyword evidence="3 7" id="KW-0963">Cytoplasm</keyword>
<organism evidence="10 11">
    <name type="scientific">Leuconostoc fallax</name>
    <dbReference type="NCBI Taxonomy" id="1251"/>
    <lineage>
        <taxon>Bacteria</taxon>
        <taxon>Bacillati</taxon>
        <taxon>Bacillota</taxon>
        <taxon>Bacilli</taxon>
        <taxon>Lactobacillales</taxon>
        <taxon>Lactobacillaceae</taxon>
        <taxon>Leuconostoc</taxon>
    </lineage>
</organism>
<proteinExistence type="inferred from homology"/>
<dbReference type="InterPro" id="IPR036390">
    <property type="entry name" value="WH_DNA-bd_sf"/>
</dbReference>
<keyword evidence="6 7" id="KW-0804">Transcription</keyword>
<evidence type="ECO:0000256" key="4">
    <source>
        <dbReference type="ARBA" id="ARBA00023015"/>
    </source>
</evidence>
<keyword evidence="7" id="KW-0028">Amino-acid biosynthesis</keyword>
<keyword evidence="4 7" id="KW-0805">Transcription regulation</keyword>
<dbReference type="RefSeq" id="WP_133264625.1">
    <property type="nucleotide sequence ID" value="NZ_JAGYGP010000001.1"/>
</dbReference>
<sequence>MNKKVRQKALLDLIKAKKIGRQEDIVAHFISLGEQITQATVSRDINELGLVKVPNSKGGFHYHLPQKNDRPHLQRLKRALQQSFLSVRAQKQMLLMKVQPGNGPLVSKLLEQVQLPEIFGTISDDDSVLVLLKDGYTAQQAISMIQKMLEK</sequence>
<dbReference type="EMBL" id="PUFI01000015">
    <property type="protein sequence ID" value="TDG67682.1"/>
    <property type="molecule type" value="Genomic_DNA"/>
</dbReference>
<dbReference type="PANTHER" id="PTHR34471:SF1">
    <property type="entry name" value="ARGININE REPRESSOR"/>
    <property type="match status" value="1"/>
</dbReference>
<dbReference type="Proteomes" id="UP000295681">
    <property type="component" value="Unassembled WGS sequence"/>
</dbReference>
<dbReference type="PRINTS" id="PR01467">
    <property type="entry name" value="ARGREPRESSOR"/>
</dbReference>
<evidence type="ECO:0000256" key="2">
    <source>
        <dbReference type="ARBA" id="ARBA00008316"/>
    </source>
</evidence>
<feature type="domain" description="Arginine repressor DNA-binding" evidence="8">
    <location>
        <begin position="1"/>
        <end position="68"/>
    </location>
</feature>
<dbReference type="InterPro" id="IPR036388">
    <property type="entry name" value="WH-like_DNA-bd_sf"/>
</dbReference>
<dbReference type="GO" id="GO:0005737">
    <property type="term" value="C:cytoplasm"/>
    <property type="evidence" value="ECO:0007669"/>
    <property type="project" value="UniProtKB-SubCell"/>
</dbReference>
<comment type="pathway">
    <text evidence="7">Amino-acid biosynthesis; L-arginine biosynthesis [regulation].</text>
</comment>
<evidence type="ECO:0000256" key="6">
    <source>
        <dbReference type="ARBA" id="ARBA00023163"/>
    </source>
</evidence>
<evidence type="ECO:0000256" key="5">
    <source>
        <dbReference type="ARBA" id="ARBA00023125"/>
    </source>
</evidence>
<reference evidence="10 11" key="1">
    <citation type="journal article" date="2019" name="Appl. Microbiol. Biotechnol.">
        <title>Uncovering carbohydrate metabolism through a genotype-phenotype association study of 56 lactic acid bacteria genomes.</title>
        <authorList>
            <person name="Buron-Moles G."/>
            <person name="Chailyan A."/>
            <person name="Dolejs I."/>
            <person name="Forster J."/>
            <person name="Miks M.H."/>
        </authorList>
    </citation>
    <scope>NUCLEOTIDE SEQUENCE [LARGE SCALE GENOMIC DNA]</scope>
    <source>
        <strain evidence="10 11">ATCC 700006</strain>
    </source>
</reference>
<dbReference type="InterPro" id="IPR020899">
    <property type="entry name" value="Arg_repress_C"/>
</dbReference>
<feature type="domain" description="Arginine repressor C-terminal" evidence="9">
    <location>
        <begin position="80"/>
        <end position="146"/>
    </location>
</feature>
<dbReference type="GO" id="GO:0051259">
    <property type="term" value="P:protein complex oligomerization"/>
    <property type="evidence" value="ECO:0007669"/>
    <property type="project" value="InterPro"/>
</dbReference>
<dbReference type="SUPFAM" id="SSF46785">
    <property type="entry name" value="Winged helix' DNA-binding domain"/>
    <property type="match status" value="1"/>
</dbReference>
<comment type="subcellular location">
    <subcellularLocation>
        <location evidence="1 7">Cytoplasm</location>
    </subcellularLocation>
</comment>
<dbReference type="Pfam" id="PF02863">
    <property type="entry name" value="Arg_repressor_C"/>
    <property type="match status" value="1"/>
</dbReference>
<evidence type="ECO:0000256" key="7">
    <source>
        <dbReference type="HAMAP-Rule" id="MF_00173"/>
    </source>
</evidence>
<dbReference type="GO" id="GO:0003677">
    <property type="term" value="F:DNA binding"/>
    <property type="evidence" value="ECO:0007669"/>
    <property type="project" value="UniProtKB-KW"/>
</dbReference>
<dbReference type="STRING" id="907931.GCA_000165675_00094"/>
<evidence type="ECO:0000256" key="1">
    <source>
        <dbReference type="ARBA" id="ARBA00004496"/>
    </source>
</evidence>
<dbReference type="AlphaFoldDB" id="A0A4R5N807"/>
<comment type="caution">
    <text evidence="10">The sequence shown here is derived from an EMBL/GenBank/DDBJ whole genome shotgun (WGS) entry which is preliminary data.</text>
</comment>
<keyword evidence="7" id="KW-0678">Repressor</keyword>
<dbReference type="InterPro" id="IPR020900">
    <property type="entry name" value="Arg_repress_DNA-bd"/>
</dbReference>
<name>A0A4R5N807_9LACO</name>
<protein>
    <recommendedName>
        <fullName evidence="7">Arginine repressor</fullName>
    </recommendedName>
</protein>
<keyword evidence="5 7" id="KW-0238">DNA-binding</keyword>
<dbReference type="GO" id="GO:0006526">
    <property type="term" value="P:L-arginine biosynthetic process"/>
    <property type="evidence" value="ECO:0007669"/>
    <property type="project" value="UniProtKB-UniPathway"/>
</dbReference>
<keyword evidence="11" id="KW-1185">Reference proteome</keyword>
<dbReference type="HAMAP" id="MF_00173">
    <property type="entry name" value="Arg_repressor"/>
    <property type="match status" value="1"/>
</dbReference>
<dbReference type="PANTHER" id="PTHR34471">
    <property type="entry name" value="ARGININE REPRESSOR"/>
    <property type="match status" value="1"/>
</dbReference>
<evidence type="ECO:0000256" key="3">
    <source>
        <dbReference type="ARBA" id="ARBA00022490"/>
    </source>
</evidence>
<evidence type="ECO:0000313" key="10">
    <source>
        <dbReference type="EMBL" id="TDG67682.1"/>
    </source>
</evidence>
<comment type="similarity">
    <text evidence="2 7">Belongs to the ArgR family.</text>
</comment>